<name>A0A3S5CMH6_9PLAT</name>
<feature type="compositionally biased region" description="Polar residues" evidence="1">
    <location>
        <begin position="34"/>
        <end position="50"/>
    </location>
</feature>
<sequence length="119" mass="13703">MYLRESAAHEEGQDRVTGSETVVVRCSIGRWLSNQSAPRRNPTLQSQKSSGLARLARQQPDDRFSWPVLREFMPSTHLDWTALLLCDRPTVEYEAAEFRLALYRASTKVTFGKEDWKSE</sequence>
<evidence type="ECO:0000313" key="2">
    <source>
        <dbReference type="EMBL" id="VEL33020.1"/>
    </source>
</evidence>
<organism evidence="2 3">
    <name type="scientific">Protopolystoma xenopodis</name>
    <dbReference type="NCBI Taxonomy" id="117903"/>
    <lineage>
        <taxon>Eukaryota</taxon>
        <taxon>Metazoa</taxon>
        <taxon>Spiralia</taxon>
        <taxon>Lophotrochozoa</taxon>
        <taxon>Platyhelminthes</taxon>
        <taxon>Monogenea</taxon>
        <taxon>Polyopisthocotylea</taxon>
        <taxon>Polystomatidea</taxon>
        <taxon>Polystomatidae</taxon>
        <taxon>Protopolystoma</taxon>
    </lineage>
</organism>
<feature type="region of interest" description="Disordered" evidence="1">
    <location>
        <begin position="34"/>
        <end position="58"/>
    </location>
</feature>
<gene>
    <name evidence="2" type="ORF">PXEA_LOCUS26460</name>
</gene>
<evidence type="ECO:0000313" key="3">
    <source>
        <dbReference type="Proteomes" id="UP000784294"/>
    </source>
</evidence>
<accession>A0A3S5CMH6</accession>
<dbReference type="EMBL" id="CAAALY010245038">
    <property type="protein sequence ID" value="VEL33020.1"/>
    <property type="molecule type" value="Genomic_DNA"/>
</dbReference>
<evidence type="ECO:0000256" key="1">
    <source>
        <dbReference type="SAM" id="MobiDB-lite"/>
    </source>
</evidence>
<protein>
    <submittedName>
        <fullName evidence="2">Uncharacterized protein</fullName>
    </submittedName>
</protein>
<dbReference type="Proteomes" id="UP000784294">
    <property type="component" value="Unassembled WGS sequence"/>
</dbReference>
<dbReference type="AlphaFoldDB" id="A0A3S5CMH6"/>
<reference evidence="2" key="1">
    <citation type="submission" date="2018-11" db="EMBL/GenBank/DDBJ databases">
        <authorList>
            <consortium name="Pathogen Informatics"/>
        </authorList>
    </citation>
    <scope>NUCLEOTIDE SEQUENCE</scope>
</reference>
<keyword evidence="3" id="KW-1185">Reference proteome</keyword>
<comment type="caution">
    <text evidence="2">The sequence shown here is derived from an EMBL/GenBank/DDBJ whole genome shotgun (WGS) entry which is preliminary data.</text>
</comment>
<proteinExistence type="predicted"/>